<proteinExistence type="predicted"/>
<dbReference type="AlphaFoldDB" id="A0A518I2Q5"/>
<dbReference type="InterPro" id="IPR036515">
    <property type="entry name" value="Transposase_17_sf"/>
</dbReference>
<feature type="domain" description="Transposase IS200-like" evidence="1">
    <location>
        <begin position="5"/>
        <end position="119"/>
    </location>
</feature>
<protein>
    <submittedName>
        <fullName evidence="2">Transposase IS200 like protein</fullName>
    </submittedName>
</protein>
<evidence type="ECO:0000259" key="1">
    <source>
        <dbReference type="SMART" id="SM01321"/>
    </source>
</evidence>
<dbReference type="InterPro" id="IPR002686">
    <property type="entry name" value="Transposase_17"/>
</dbReference>
<dbReference type="PANTHER" id="PTHR33360">
    <property type="entry name" value="TRANSPOSASE FOR INSERTION SEQUENCE ELEMENT IS200"/>
    <property type="match status" value="1"/>
</dbReference>
<evidence type="ECO:0000313" key="2">
    <source>
        <dbReference type="EMBL" id="QDV47389.1"/>
    </source>
</evidence>
<reference evidence="2 3" key="1">
    <citation type="submission" date="2019-03" db="EMBL/GenBank/DDBJ databases">
        <title>Deep-cultivation of Planctomycetes and their phenomic and genomic characterization uncovers novel biology.</title>
        <authorList>
            <person name="Wiegand S."/>
            <person name="Jogler M."/>
            <person name="Boedeker C."/>
            <person name="Pinto D."/>
            <person name="Vollmers J."/>
            <person name="Rivas-Marin E."/>
            <person name="Kohn T."/>
            <person name="Peeters S.H."/>
            <person name="Heuer A."/>
            <person name="Rast P."/>
            <person name="Oberbeckmann S."/>
            <person name="Bunk B."/>
            <person name="Jeske O."/>
            <person name="Meyerdierks A."/>
            <person name="Storesund J.E."/>
            <person name="Kallscheuer N."/>
            <person name="Luecker S."/>
            <person name="Lage O.M."/>
            <person name="Pohl T."/>
            <person name="Merkel B.J."/>
            <person name="Hornburger P."/>
            <person name="Mueller R.-W."/>
            <person name="Bruemmer F."/>
            <person name="Labrenz M."/>
            <person name="Spormann A.M."/>
            <person name="Op den Camp H."/>
            <person name="Overmann J."/>
            <person name="Amann R."/>
            <person name="Jetten M.S.M."/>
            <person name="Mascher T."/>
            <person name="Medema M.H."/>
            <person name="Devos D.P."/>
            <person name="Kaster A.-K."/>
            <person name="Ovreas L."/>
            <person name="Rohde M."/>
            <person name="Galperin M.Y."/>
            <person name="Jogler C."/>
        </authorList>
    </citation>
    <scope>NUCLEOTIDE SEQUENCE [LARGE SCALE GENOMIC DNA]</scope>
    <source>
        <strain evidence="2 3">Enr13</strain>
    </source>
</reference>
<gene>
    <name evidence="2" type="ORF">Enr13x_72980</name>
</gene>
<dbReference type="Proteomes" id="UP000319004">
    <property type="component" value="Chromosome"/>
</dbReference>
<dbReference type="Gene3D" id="3.30.70.1290">
    <property type="entry name" value="Transposase IS200-like"/>
    <property type="match status" value="1"/>
</dbReference>
<dbReference type="GO" id="GO:0004803">
    <property type="term" value="F:transposase activity"/>
    <property type="evidence" value="ECO:0007669"/>
    <property type="project" value="InterPro"/>
</dbReference>
<name>A0A518I2Q5_9BACT</name>
<dbReference type="Pfam" id="PF01797">
    <property type="entry name" value="Y1_Tnp"/>
    <property type="match status" value="1"/>
</dbReference>
<dbReference type="PANTHER" id="PTHR33360:SF2">
    <property type="entry name" value="TRANSPOSASE FOR INSERTION SEQUENCE ELEMENT IS200"/>
    <property type="match status" value="1"/>
</dbReference>
<dbReference type="NCBIfam" id="NF033573">
    <property type="entry name" value="transpos_IS200"/>
    <property type="match status" value="1"/>
</dbReference>
<keyword evidence="3" id="KW-1185">Reference proteome</keyword>
<sequence>MPQSHACLYAHLIFSTKDRYPFLDTSVRDRVHAYLAETVRNMGSSFSLVGGVADHVHLLFEMGRVHAAKDFSEEIKRESSKFIKTFGGKHSKFYWQRGYGIFSVSPPHRSAVEAYIRNQEEHHRVKTFQEEYRDFLRRYDIQYDERYVWD</sequence>
<dbReference type="SUPFAM" id="SSF143422">
    <property type="entry name" value="Transposase IS200-like"/>
    <property type="match status" value="1"/>
</dbReference>
<accession>A0A518I2Q5</accession>
<dbReference type="OrthoDB" id="9798161at2"/>
<dbReference type="KEGG" id="snep:Enr13x_72980"/>
<dbReference type="GO" id="GO:0006313">
    <property type="term" value="P:DNA transposition"/>
    <property type="evidence" value="ECO:0007669"/>
    <property type="project" value="InterPro"/>
</dbReference>
<dbReference type="RefSeq" id="WP_145391488.1">
    <property type="nucleotide sequence ID" value="NZ_CP037423.1"/>
</dbReference>
<dbReference type="GO" id="GO:0003677">
    <property type="term" value="F:DNA binding"/>
    <property type="evidence" value="ECO:0007669"/>
    <property type="project" value="InterPro"/>
</dbReference>
<evidence type="ECO:0000313" key="3">
    <source>
        <dbReference type="Proteomes" id="UP000319004"/>
    </source>
</evidence>
<dbReference type="SMART" id="SM01321">
    <property type="entry name" value="Y1_Tnp"/>
    <property type="match status" value="1"/>
</dbReference>
<organism evidence="2 3">
    <name type="scientific">Stieleria neptunia</name>
    <dbReference type="NCBI Taxonomy" id="2527979"/>
    <lineage>
        <taxon>Bacteria</taxon>
        <taxon>Pseudomonadati</taxon>
        <taxon>Planctomycetota</taxon>
        <taxon>Planctomycetia</taxon>
        <taxon>Pirellulales</taxon>
        <taxon>Pirellulaceae</taxon>
        <taxon>Stieleria</taxon>
    </lineage>
</organism>
<dbReference type="EMBL" id="CP037423">
    <property type="protein sequence ID" value="QDV47389.1"/>
    <property type="molecule type" value="Genomic_DNA"/>
</dbReference>